<dbReference type="KEGG" id="civ:IMZ16_06875"/>
<dbReference type="GO" id="GO:0005886">
    <property type="term" value="C:plasma membrane"/>
    <property type="evidence" value="ECO:0007669"/>
    <property type="project" value="TreeGrafter"/>
</dbReference>
<dbReference type="InterPro" id="IPR007383">
    <property type="entry name" value="DUF445"/>
</dbReference>
<dbReference type="Proteomes" id="UP000593605">
    <property type="component" value="Chromosome"/>
</dbReference>
<sequence length="414" mass="47436">MTEAEKRRSLRKYKTFATGLFVLMALIFVGMTLLQKSNSGAWIGYVKAFSEAAMVGALADWFAVTALFHHPLGLKIPHTNLIQEKKDAIGDNLGNFVVGNFLNPQSIRPYIVNLKISPYAADWLLNPKNQKFLVQEGSEIFKDLIMKIDDAVMSKFISDKAIDFGKRLEINALAGQMIHYFLSRDDHQKLITNLTRELKIYIENNREMVQNRVEKESYAIIPKFVDRAIADKITSGMLRYADEIQQDLEHPIRLEISNKLLTFAEEVSSGEKWSDEFDKFKTNFLTEEKIGSYASDIWLSVKKSLVDLLTEEQSPMKIYFENSIRDFAVNLQNNNELQQRIDRWLRTTIYKQVLKNRHRVGEMISATVGNWEGKELSEKLELEVGKDLQFIRVNGTLVGGLVGLVIYTLAQLLL</sequence>
<dbReference type="AlphaFoldDB" id="A0A7M1T0B9"/>
<keyword evidence="2" id="KW-1133">Transmembrane helix</keyword>
<evidence type="ECO:0000256" key="1">
    <source>
        <dbReference type="SAM" id="Coils"/>
    </source>
</evidence>
<keyword evidence="1" id="KW-0175">Coiled coil</keyword>
<reference evidence="3 4" key="1">
    <citation type="submission" date="2020-10" db="EMBL/GenBank/DDBJ databases">
        <title>Complete genome of Cruoricapor ignavus strain M1214 isolated from the blood culture of a febrile patient.</title>
        <authorList>
            <person name="Guglielmino C.J.D."/>
        </authorList>
    </citation>
    <scope>NUCLEOTIDE SEQUENCE [LARGE SCALE GENOMIC DNA]</scope>
    <source>
        <strain evidence="3 4">M1214</strain>
    </source>
</reference>
<evidence type="ECO:0000256" key="2">
    <source>
        <dbReference type="SAM" id="Phobius"/>
    </source>
</evidence>
<accession>A0A7M1T0B9</accession>
<proteinExistence type="predicted"/>
<protein>
    <submittedName>
        <fullName evidence="3">DUF445 domain-containing protein</fullName>
    </submittedName>
</protein>
<dbReference type="Pfam" id="PF04286">
    <property type="entry name" value="DUF445"/>
    <property type="match status" value="1"/>
</dbReference>
<feature type="transmembrane region" description="Helical" evidence="2">
    <location>
        <begin position="16"/>
        <end position="34"/>
    </location>
</feature>
<dbReference type="PANTHER" id="PTHR38442:SF1">
    <property type="entry name" value="INNER MEMBRANE PROTEIN"/>
    <property type="match status" value="1"/>
</dbReference>
<dbReference type="RefSeq" id="WP_193439426.1">
    <property type="nucleotide sequence ID" value="NZ_CP063145.1"/>
</dbReference>
<dbReference type="PANTHER" id="PTHR38442">
    <property type="entry name" value="INNER MEMBRANE PROTEIN-RELATED"/>
    <property type="match status" value="1"/>
</dbReference>
<evidence type="ECO:0000313" key="4">
    <source>
        <dbReference type="Proteomes" id="UP000593605"/>
    </source>
</evidence>
<name>A0A7M1T0B9_9FLAO</name>
<keyword evidence="2" id="KW-0472">Membrane</keyword>
<organism evidence="3 4">
    <name type="scientific">Cruoricaptor ignavus</name>
    <dbReference type="NCBI Taxonomy" id="1118202"/>
    <lineage>
        <taxon>Bacteria</taxon>
        <taxon>Pseudomonadati</taxon>
        <taxon>Bacteroidota</taxon>
        <taxon>Flavobacteriia</taxon>
        <taxon>Flavobacteriales</taxon>
        <taxon>Weeksellaceae</taxon>
        <taxon>Cruoricaptor</taxon>
    </lineage>
</organism>
<dbReference type="EMBL" id="CP063145">
    <property type="protein sequence ID" value="QOR73259.1"/>
    <property type="molecule type" value="Genomic_DNA"/>
</dbReference>
<gene>
    <name evidence="3" type="ORF">IMZ16_06875</name>
</gene>
<keyword evidence="2" id="KW-0812">Transmembrane</keyword>
<evidence type="ECO:0000313" key="3">
    <source>
        <dbReference type="EMBL" id="QOR73259.1"/>
    </source>
</evidence>
<feature type="coiled-coil region" evidence="1">
    <location>
        <begin position="184"/>
        <end position="211"/>
    </location>
</feature>